<organism evidence="1 2">
    <name type="scientific">Portunus trituberculatus</name>
    <name type="common">Swimming crab</name>
    <name type="synonym">Neptunus trituberculatus</name>
    <dbReference type="NCBI Taxonomy" id="210409"/>
    <lineage>
        <taxon>Eukaryota</taxon>
        <taxon>Metazoa</taxon>
        <taxon>Ecdysozoa</taxon>
        <taxon>Arthropoda</taxon>
        <taxon>Crustacea</taxon>
        <taxon>Multicrustacea</taxon>
        <taxon>Malacostraca</taxon>
        <taxon>Eumalacostraca</taxon>
        <taxon>Eucarida</taxon>
        <taxon>Decapoda</taxon>
        <taxon>Pleocyemata</taxon>
        <taxon>Brachyura</taxon>
        <taxon>Eubrachyura</taxon>
        <taxon>Portunoidea</taxon>
        <taxon>Portunidae</taxon>
        <taxon>Portuninae</taxon>
        <taxon>Portunus</taxon>
    </lineage>
</organism>
<dbReference type="Proteomes" id="UP000324222">
    <property type="component" value="Unassembled WGS sequence"/>
</dbReference>
<protein>
    <submittedName>
        <fullName evidence="1">Uncharacterized protein</fullName>
    </submittedName>
</protein>
<dbReference type="EMBL" id="VSRR010020474">
    <property type="protein sequence ID" value="MPC63158.1"/>
    <property type="molecule type" value="Genomic_DNA"/>
</dbReference>
<evidence type="ECO:0000313" key="2">
    <source>
        <dbReference type="Proteomes" id="UP000324222"/>
    </source>
</evidence>
<name>A0A5B7H1V4_PORTR</name>
<reference evidence="1 2" key="1">
    <citation type="submission" date="2019-05" db="EMBL/GenBank/DDBJ databases">
        <title>Another draft genome of Portunus trituberculatus and its Hox gene families provides insights of decapod evolution.</title>
        <authorList>
            <person name="Jeong J.-H."/>
            <person name="Song I."/>
            <person name="Kim S."/>
            <person name="Choi T."/>
            <person name="Kim D."/>
            <person name="Ryu S."/>
            <person name="Kim W."/>
        </authorList>
    </citation>
    <scope>NUCLEOTIDE SEQUENCE [LARGE SCALE GENOMIC DNA]</scope>
    <source>
        <tissue evidence="1">Muscle</tissue>
    </source>
</reference>
<proteinExistence type="predicted"/>
<comment type="caution">
    <text evidence="1">The sequence shown here is derived from an EMBL/GenBank/DDBJ whole genome shotgun (WGS) entry which is preliminary data.</text>
</comment>
<sequence>MGDVILSILKRCLATRHGSCMADANLCILGSGAAAGHGSHVAVTNPTTVNSAKSTKGTVHCLTYPRNQGMEATCC</sequence>
<keyword evidence="2" id="KW-1185">Reference proteome</keyword>
<gene>
    <name evidence="1" type="ORF">E2C01_057252</name>
</gene>
<evidence type="ECO:0000313" key="1">
    <source>
        <dbReference type="EMBL" id="MPC63158.1"/>
    </source>
</evidence>
<dbReference type="AlphaFoldDB" id="A0A5B7H1V4"/>
<accession>A0A5B7H1V4</accession>